<organism evidence="1 2">
    <name type="scientific">Lacihabitans lacunae</name>
    <dbReference type="NCBI Taxonomy" id="1028214"/>
    <lineage>
        <taxon>Bacteria</taxon>
        <taxon>Pseudomonadati</taxon>
        <taxon>Bacteroidota</taxon>
        <taxon>Cytophagia</taxon>
        <taxon>Cytophagales</taxon>
        <taxon>Leadbetterellaceae</taxon>
        <taxon>Lacihabitans</taxon>
    </lineage>
</organism>
<dbReference type="Gene3D" id="1.10.30.50">
    <property type="match status" value="1"/>
</dbReference>
<dbReference type="EMBL" id="JBHRYQ010000001">
    <property type="protein sequence ID" value="MFC3809760.1"/>
    <property type="molecule type" value="Genomic_DNA"/>
</dbReference>
<keyword evidence="2" id="KW-1185">Reference proteome</keyword>
<reference evidence="2" key="1">
    <citation type="journal article" date="2019" name="Int. J. Syst. Evol. Microbiol.">
        <title>The Global Catalogue of Microorganisms (GCM) 10K type strain sequencing project: providing services to taxonomists for standard genome sequencing and annotation.</title>
        <authorList>
            <consortium name="The Broad Institute Genomics Platform"/>
            <consortium name="The Broad Institute Genome Sequencing Center for Infectious Disease"/>
            <person name="Wu L."/>
            <person name="Ma J."/>
        </authorList>
    </citation>
    <scope>NUCLEOTIDE SEQUENCE [LARGE SCALE GENOMIC DNA]</scope>
    <source>
        <strain evidence="2">CECT 7956</strain>
    </source>
</reference>
<evidence type="ECO:0000313" key="1">
    <source>
        <dbReference type="EMBL" id="MFC3809760.1"/>
    </source>
</evidence>
<protein>
    <submittedName>
        <fullName evidence="1">HNH endonuclease</fullName>
    </submittedName>
</protein>
<keyword evidence="1" id="KW-0255">Endonuclease</keyword>
<dbReference type="RefSeq" id="WP_379835227.1">
    <property type="nucleotide sequence ID" value="NZ_JBHRYQ010000001.1"/>
</dbReference>
<gene>
    <name evidence="1" type="ORF">ACFOOI_03755</name>
</gene>
<dbReference type="Proteomes" id="UP001595616">
    <property type="component" value="Unassembled WGS sequence"/>
</dbReference>
<dbReference type="GO" id="GO:0004519">
    <property type="term" value="F:endonuclease activity"/>
    <property type="evidence" value="ECO:0007669"/>
    <property type="project" value="UniProtKB-KW"/>
</dbReference>
<evidence type="ECO:0000313" key="2">
    <source>
        <dbReference type="Proteomes" id="UP001595616"/>
    </source>
</evidence>
<keyword evidence="1" id="KW-0378">Hydrolase</keyword>
<proteinExistence type="predicted"/>
<comment type="caution">
    <text evidence="1">The sequence shown here is derived from an EMBL/GenBank/DDBJ whole genome shotgun (WGS) entry which is preliminary data.</text>
</comment>
<accession>A0ABV7YRT1</accession>
<sequence>MIFTYQYIKHDIEKLQEFLDFLFYDVWLVAEGTFNFSKLDKNPDLKNICEKLELEDTKWGNFFNSRIAWIYDEFAKIKDNNFKLDLIDFYHNNNNIEALCSSKTLSPLTYSELEVKYPDLEKAINSFYSKLYGSESPFNLDAFGQLSKKLLQSHYKAFVDSNNDGICPFCGLNSIDGNIVSTKDAYDHFLPKSIYPFNSINFKNLSPMCYKCNSGNKSTNDPIEHIKGRKLAFYPYSIIHPKIEFGFKLLSKNVKALTPKDYILSINCLIKAEEIETWKRVFKIDIRYDELICNKHKAKEWYEDVYDYFENAKALVEIEDAEKYFEKVIKSTTRNPRSVKNTIKRKFLEECKANGLFKNNTM</sequence>
<keyword evidence="1" id="KW-0540">Nuclease</keyword>
<name>A0ABV7YRT1_9BACT</name>